<feature type="region of interest" description="Disordered" evidence="1">
    <location>
        <begin position="1"/>
        <end position="40"/>
    </location>
</feature>
<reference evidence="2 3" key="1">
    <citation type="submission" date="2021-07" db="EMBL/GenBank/DDBJ databases">
        <authorList>
            <person name="Palmer J.M."/>
        </authorList>
    </citation>
    <scope>NUCLEOTIDE SEQUENCE [LARGE SCALE GENOMIC DNA]</scope>
    <source>
        <strain evidence="2 3">AT_MEX2019</strain>
        <tissue evidence="2">Muscle</tissue>
    </source>
</reference>
<gene>
    <name evidence="2" type="ORF">ATANTOWER_013248</name>
</gene>
<feature type="non-terminal residue" evidence="2">
    <location>
        <position position="1"/>
    </location>
</feature>
<dbReference type="PANTHER" id="PTHR44813">
    <property type="entry name" value="MITOGEN-ACTIVATED PROTEIN KINASE-BINDING PROTEIN 1"/>
    <property type="match status" value="1"/>
</dbReference>
<keyword evidence="3" id="KW-1185">Reference proteome</keyword>
<dbReference type="Proteomes" id="UP001345963">
    <property type="component" value="Unassembled WGS sequence"/>
</dbReference>
<evidence type="ECO:0000256" key="1">
    <source>
        <dbReference type="SAM" id="MobiDB-lite"/>
    </source>
</evidence>
<proteinExistence type="predicted"/>
<organism evidence="2 3">
    <name type="scientific">Ataeniobius toweri</name>
    <dbReference type="NCBI Taxonomy" id="208326"/>
    <lineage>
        <taxon>Eukaryota</taxon>
        <taxon>Metazoa</taxon>
        <taxon>Chordata</taxon>
        <taxon>Craniata</taxon>
        <taxon>Vertebrata</taxon>
        <taxon>Euteleostomi</taxon>
        <taxon>Actinopterygii</taxon>
        <taxon>Neopterygii</taxon>
        <taxon>Teleostei</taxon>
        <taxon>Neoteleostei</taxon>
        <taxon>Acanthomorphata</taxon>
        <taxon>Ovalentaria</taxon>
        <taxon>Atherinomorphae</taxon>
        <taxon>Cyprinodontiformes</taxon>
        <taxon>Goodeidae</taxon>
        <taxon>Ataeniobius</taxon>
    </lineage>
</organism>
<dbReference type="EMBL" id="JAHUTI010029783">
    <property type="protein sequence ID" value="MED6241400.1"/>
    <property type="molecule type" value="Genomic_DNA"/>
</dbReference>
<sequence length="133" mass="14650">DLSLFAPPTSSSSPLSEKPHPQADDSTFQTGEEEEMESISLRQCRQVANELQEATQRAVLLYRQQVGGSERRPVSASVLQEAFANVHGELQAVMQPACSGVPSGQMQDDQTMSLLEKYSELLVQMTLNKLNKI</sequence>
<comment type="caution">
    <text evidence="2">The sequence shown here is derived from an EMBL/GenBank/DDBJ whole genome shotgun (WGS) entry which is preliminary data.</text>
</comment>
<evidence type="ECO:0000313" key="2">
    <source>
        <dbReference type="EMBL" id="MED6241400.1"/>
    </source>
</evidence>
<protein>
    <recommendedName>
        <fullName evidence="4">Mitogen-activated protein kinase binding protein 1</fullName>
    </recommendedName>
</protein>
<accession>A0ABU7AU63</accession>
<dbReference type="InterPro" id="IPR055292">
    <property type="entry name" value="MABP1"/>
</dbReference>
<dbReference type="PANTHER" id="PTHR44813:SF1">
    <property type="entry name" value="MITOGEN-ACTIVATED PROTEIN KINASE-BINDING PROTEIN 1"/>
    <property type="match status" value="1"/>
</dbReference>
<name>A0ABU7AU63_9TELE</name>
<evidence type="ECO:0008006" key="4">
    <source>
        <dbReference type="Google" id="ProtNLM"/>
    </source>
</evidence>
<evidence type="ECO:0000313" key="3">
    <source>
        <dbReference type="Proteomes" id="UP001345963"/>
    </source>
</evidence>